<keyword evidence="5 10" id="KW-0560">Oxidoreductase</keyword>
<dbReference type="AlphaFoldDB" id="A0A938B3X9"/>
<gene>
    <name evidence="10" type="ORF">FJZ47_18700</name>
</gene>
<comment type="caution">
    <text evidence="10">The sequence shown here is derived from an EMBL/GenBank/DDBJ whole genome shotgun (WGS) entry which is preliminary data.</text>
</comment>
<sequence length="262" mass="29702">DHAVSVSYAAVELAKKIFESLQQRTVMVLGAGETAELAARHLVNQGVAQVYITNRTAERAERLAQALQAKALPWEAFPEHLVYTDIVLSSTSAPHTIIDLPMVREAMRVRRGRPMFFIDIAVPRDIAPAVNTLENVFLYDVDDLHNVVQENLRERQREALAAEELVWREVRHFQQWLEVRDAVPTIVALRQHAEAIRQQELEKTLAKLGPLAEHQRRALEALTSGIVNKLLHAPTVYLKRSSQEGQVRDAVQMVRHLFHLDG</sequence>
<dbReference type="NCBIfam" id="TIGR01035">
    <property type="entry name" value="hemA"/>
    <property type="match status" value="1"/>
</dbReference>
<dbReference type="FunFam" id="3.40.50.720:FF:000031">
    <property type="entry name" value="Glutamyl-tRNA reductase"/>
    <property type="match status" value="1"/>
</dbReference>
<dbReference type="InterPro" id="IPR015896">
    <property type="entry name" value="4pyrrol_synth_GluRdtase_dimer"/>
</dbReference>
<dbReference type="PANTHER" id="PTHR43013">
    <property type="entry name" value="GLUTAMYL-TRNA REDUCTASE"/>
    <property type="match status" value="1"/>
</dbReference>
<protein>
    <recommendedName>
        <fullName evidence="3">glutamyl-tRNA reductase</fullName>
        <ecNumber evidence="3">1.2.1.70</ecNumber>
    </recommendedName>
</protein>
<evidence type="ECO:0000256" key="2">
    <source>
        <dbReference type="ARBA" id="ARBA00005916"/>
    </source>
</evidence>
<dbReference type="Proteomes" id="UP000712673">
    <property type="component" value="Unassembled WGS sequence"/>
</dbReference>
<evidence type="ECO:0000256" key="6">
    <source>
        <dbReference type="ARBA" id="ARBA00023244"/>
    </source>
</evidence>
<accession>A0A938B3X9</accession>
<dbReference type="EC" id="1.2.1.70" evidence="3"/>
<name>A0A938B3X9_UNCTE</name>
<comment type="pathway">
    <text evidence="1">Porphyrin-containing compound metabolism; protoporphyrin-IX biosynthesis; 5-aminolevulinate from L-glutamyl-tRNA(Glu): step 1/2.</text>
</comment>
<comment type="catalytic activity">
    <reaction evidence="7">
        <text>(S)-4-amino-5-oxopentanoate + tRNA(Glu) + NADP(+) = L-glutamyl-tRNA(Glu) + NADPH + H(+)</text>
        <dbReference type="Rhea" id="RHEA:12344"/>
        <dbReference type="Rhea" id="RHEA-COMP:9663"/>
        <dbReference type="Rhea" id="RHEA-COMP:9680"/>
        <dbReference type="ChEBI" id="CHEBI:15378"/>
        <dbReference type="ChEBI" id="CHEBI:57501"/>
        <dbReference type="ChEBI" id="CHEBI:57783"/>
        <dbReference type="ChEBI" id="CHEBI:58349"/>
        <dbReference type="ChEBI" id="CHEBI:78442"/>
        <dbReference type="ChEBI" id="CHEBI:78520"/>
        <dbReference type="EC" id="1.2.1.70"/>
    </reaction>
</comment>
<feature type="non-terminal residue" evidence="10">
    <location>
        <position position="1"/>
    </location>
</feature>
<keyword evidence="4" id="KW-0521">NADP</keyword>
<feature type="domain" description="Quinate/shikimate 5-dehydrogenase/glutamyl-tRNA reductase" evidence="9">
    <location>
        <begin position="12"/>
        <end position="147"/>
    </location>
</feature>
<evidence type="ECO:0000259" key="9">
    <source>
        <dbReference type="Pfam" id="PF01488"/>
    </source>
</evidence>
<evidence type="ECO:0000256" key="5">
    <source>
        <dbReference type="ARBA" id="ARBA00023002"/>
    </source>
</evidence>
<evidence type="ECO:0000313" key="11">
    <source>
        <dbReference type="Proteomes" id="UP000712673"/>
    </source>
</evidence>
<evidence type="ECO:0000256" key="4">
    <source>
        <dbReference type="ARBA" id="ARBA00022857"/>
    </source>
</evidence>
<dbReference type="Pfam" id="PF00745">
    <property type="entry name" value="GlutR_dimer"/>
    <property type="match status" value="1"/>
</dbReference>
<keyword evidence="6" id="KW-0627">Porphyrin biosynthesis</keyword>
<evidence type="ECO:0000256" key="7">
    <source>
        <dbReference type="ARBA" id="ARBA00047464"/>
    </source>
</evidence>
<dbReference type="GO" id="GO:0008883">
    <property type="term" value="F:glutamyl-tRNA reductase activity"/>
    <property type="evidence" value="ECO:0007669"/>
    <property type="project" value="UniProtKB-EC"/>
</dbReference>
<evidence type="ECO:0000256" key="3">
    <source>
        <dbReference type="ARBA" id="ARBA00012970"/>
    </source>
</evidence>
<proteinExistence type="inferred from homology"/>
<dbReference type="InterPro" id="IPR036453">
    <property type="entry name" value="GluRdtase_dimer_dom_sf"/>
</dbReference>
<evidence type="ECO:0000313" key="10">
    <source>
        <dbReference type="EMBL" id="MBM3225811.1"/>
    </source>
</evidence>
<evidence type="ECO:0000259" key="8">
    <source>
        <dbReference type="Pfam" id="PF00745"/>
    </source>
</evidence>
<dbReference type="InterPro" id="IPR036291">
    <property type="entry name" value="NAD(P)-bd_dom_sf"/>
</dbReference>
<dbReference type="EMBL" id="VGLS01000692">
    <property type="protein sequence ID" value="MBM3225811.1"/>
    <property type="molecule type" value="Genomic_DNA"/>
</dbReference>
<dbReference type="SUPFAM" id="SSF69075">
    <property type="entry name" value="Glutamyl tRNA-reductase dimerization domain"/>
    <property type="match status" value="1"/>
</dbReference>
<dbReference type="InterPro" id="IPR006151">
    <property type="entry name" value="Shikm_DH/Glu-tRNA_Rdtase"/>
</dbReference>
<reference evidence="10" key="1">
    <citation type="submission" date="2019-03" db="EMBL/GenBank/DDBJ databases">
        <title>Lake Tanganyika Metagenome-Assembled Genomes (MAGs).</title>
        <authorList>
            <person name="Tran P."/>
        </authorList>
    </citation>
    <scope>NUCLEOTIDE SEQUENCE</scope>
    <source>
        <strain evidence="10">K_DeepCast_65m_m2_066</strain>
    </source>
</reference>
<dbReference type="Pfam" id="PF01488">
    <property type="entry name" value="Shikimate_DH"/>
    <property type="match status" value="1"/>
</dbReference>
<organism evidence="10 11">
    <name type="scientific">Tectimicrobiota bacterium</name>
    <dbReference type="NCBI Taxonomy" id="2528274"/>
    <lineage>
        <taxon>Bacteria</taxon>
        <taxon>Pseudomonadati</taxon>
        <taxon>Nitrospinota/Tectimicrobiota group</taxon>
        <taxon>Candidatus Tectimicrobiota</taxon>
    </lineage>
</organism>
<comment type="similarity">
    <text evidence="2">Belongs to the glutamyl-tRNA reductase family.</text>
</comment>
<feature type="domain" description="Tetrapyrrole biosynthesis glutamyl-tRNA reductase dimerisation" evidence="8">
    <location>
        <begin position="161"/>
        <end position="260"/>
    </location>
</feature>
<dbReference type="Gene3D" id="3.40.50.720">
    <property type="entry name" value="NAD(P)-binding Rossmann-like Domain"/>
    <property type="match status" value="1"/>
</dbReference>
<dbReference type="PANTHER" id="PTHR43013:SF1">
    <property type="entry name" value="GLUTAMYL-TRNA REDUCTASE"/>
    <property type="match status" value="1"/>
</dbReference>
<dbReference type="GO" id="GO:0050661">
    <property type="term" value="F:NADP binding"/>
    <property type="evidence" value="ECO:0007669"/>
    <property type="project" value="InterPro"/>
</dbReference>
<evidence type="ECO:0000256" key="1">
    <source>
        <dbReference type="ARBA" id="ARBA00005059"/>
    </source>
</evidence>
<dbReference type="GO" id="GO:0019353">
    <property type="term" value="P:protoporphyrinogen IX biosynthetic process from glutamate"/>
    <property type="evidence" value="ECO:0007669"/>
    <property type="project" value="TreeGrafter"/>
</dbReference>
<dbReference type="InterPro" id="IPR000343">
    <property type="entry name" value="4pyrrol_synth_GluRdtase"/>
</dbReference>
<dbReference type="SUPFAM" id="SSF51735">
    <property type="entry name" value="NAD(P)-binding Rossmann-fold domains"/>
    <property type="match status" value="1"/>
</dbReference>